<keyword evidence="1" id="KW-0812">Transmembrane</keyword>
<feature type="transmembrane region" description="Helical" evidence="1">
    <location>
        <begin position="134"/>
        <end position="158"/>
    </location>
</feature>
<feature type="transmembrane region" description="Helical" evidence="1">
    <location>
        <begin position="89"/>
        <end position="113"/>
    </location>
</feature>
<dbReference type="EMBL" id="JACSQO010000017">
    <property type="protein sequence ID" value="MBD7946346.1"/>
    <property type="molecule type" value="Genomic_DNA"/>
</dbReference>
<reference evidence="2 3" key="1">
    <citation type="submission" date="2020-08" db="EMBL/GenBank/DDBJ databases">
        <title>A Genomic Blueprint of the Chicken Gut Microbiome.</title>
        <authorList>
            <person name="Gilroy R."/>
            <person name="Ravi A."/>
            <person name="Getino M."/>
            <person name="Pursley I."/>
            <person name="Horton D.L."/>
            <person name="Alikhan N.-F."/>
            <person name="Baker D."/>
            <person name="Gharbi K."/>
            <person name="Hall N."/>
            <person name="Watson M."/>
            <person name="Adriaenssens E.M."/>
            <person name="Foster-Nyarko E."/>
            <person name="Jarju S."/>
            <person name="Secka A."/>
            <person name="Antonio M."/>
            <person name="Oren A."/>
            <person name="Chaudhuri R."/>
            <person name="La Ragione R.M."/>
            <person name="Hildebrand F."/>
            <person name="Pallen M.J."/>
        </authorList>
    </citation>
    <scope>NUCLEOTIDE SEQUENCE [LARGE SCALE GENOMIC DNA]</scope>
    <source>
        <strain evidence="2 3">Sa2BUA9</strain>
    </source>
</reference>
<sequence length="545" mass="63422">MKDFPSLRVLDRFRTVFLKLDIDYDMMRRILQLKLTMDSRRMPPIFNGSKVKKDGNQFLKSLWIYGLFGLILLTPFLFLGNSFLFSFTIMFSTLFLILMTSMISDFSAVLLDIRDKNILQPKPISNRTINAAKTMHILIYIVLLTGSFVAIPLVVSIFKFGILFALLFLLEIILISCLTVIFTAFVYLFILRFFSGEILKDVINYVQIFLAIGMTVSYQLIARIFDIVNLDIGYSFAWWHLFLPPFWYAAPLELFFNGNDAFYTIVFSVLAIIIPIFAVLLYVRLMPAFENYLAKLQSDSNRRKKKARRLTTFWSKVLCRTSEEKVFYRFSSIMLKEERELKLKIYPMLGFAVVFPFIMLFNNLRFSSYEEVASGNSFMVIYFALIFVPSVIPMLEFSNYYKAHWIFYVAPIPTRATVYSATLKATIINYFMPILIPLSIVFLWIFSFRIWLDIIIALLVAVGLTIVSYWIFIKDPFPFSNTPKQAQDNSMIKVFGSMFLVGVMAFVHMIVTIVSLEWLYILVLIISISIGWKLTFYSRKQKVDA</sequence>
<keyword evidence="3" id="KW-1185">Reference proteome</keyword>
<organism evidence="2 3">
    <name type="scientific">Psychrobacillus faecigallinarum</name>
    <dbReference type="NCBI Taxonomy" id="2762235"/>
    <lineage>
        <taxon>Bacteria</taxon>
        <taxon>Bacillati</taxon>
        <taxon>Bacillota</taxon>
        <taxon>Bacilli</taxon>
        <taxon>Bacillales</taxon>
        <taxon>Bacillaceae</taxon>
        <taxon>Psychrobacillus</taxon>
    </lineage>
</organism>
<evidence type="ECO:0008006" key="4">
    <source>
        <dbReference type="Google" id="ProtNLM"/>
    </source>
</evidence>
<feature type="transmembrane region" description="Helical" evidence="1">
    <location>
        <begin position="454"/>
        <end position="473"/>
    </location>
</feature>
<evidence type="ECO:0000256" key="1">
    <source>
        <dbReference type="SAM" id="Phobius"/>
    </source>
</evidence>
<feature type="transmembrane region" description="Helical" evidence="1">
    <location>
        <begin position="62"/>
        <end position="83"/>
    </location>
</feature>
<feature type="transmembrane region" description="Helical" evidence="1">
    <location>
        <begin position="427"/>
        <end position="448"/>
    </location>
</feature>
<name>A0ABR8REX2_9BACI</name>
<protein>
    <recommendedName>
        <fullName evidence="4">ABC transporter permease</fullName>
    </recommendedName>
</protein>
<dbReference type="RefSeq" id="WP_191697964.1">
    <property type="nucleotide sequence ID" value="NZ_JACSQO010000017.1"/>
</dbReference>
<feature type="transmembrane region" description="Helical" evidence="1">
    <location>
        <begin position="261"/>
        <end position="283"/>
    </location>
</feature>
<feature type="transmembrane region" description="Helical" evidence="1">
    <location>
        <begin position="345"/>
        <end position="364"/>
    </location>
</feature>
<feature type="transmembrane region" description="Helical" evidence="1">
    <location>
        <begin position="518"/>
        <end position="536"/>
    </location>
</feature>
<feature type="transmembrane region" description="Helical" evidence="1">
    <location>
        <begin position="164"/>
        <end position="190"/>
    </location>
</feature>
<evidence type="ECO:0000313" key="3">
    <source>
        <dbReference type="Proteomes" id="UP000640786"/>
    </source>
</evidence>
<proteinExistence type="predicted"/>
<comment type="caution">
    <text evidence="2">The sequence shown here is derived from an EMBL/GenBank/DDBJ whole genome shotgun (WGS) entry which is preliminary data.</text>
</comment>
<dbReference type="Proteomes" id="UP000640786">
    <property type="component" value="Unassembled WGS sequence"/>
</dbReference>
<gene>
    <name evidence="2" type="ORF">H9650_19785</name>
</gene>
<evidence type="ECO:0000313" key="2">
    <source>
        <dbReference type="EMBL" id="MBD7946346.1"/>
    </source>
</evidence>
<keyword evidence="1" id="KW-1133">Transmembrane helix</keyword>
<accession>A0ABR8REX2</accession>
<keyword evidence="1" id="KW-0472">Membrane</keyword>
<feature type="transmembrane region" description="Helical" evidence="1">
    <location>
        <begin position="202"/>
        <end position="221"/>
    </location>
</feature>
<feature type="transmembrane region" description="Helical" evidence="1">
    <location>
        <begin position="494"/>
        <end position="512"/>
    </location>
</feature>
<feature type="transmembrane region" description="Helical" evidence="1">
    <location>
        <begin position="376"/>
        <end position="395"/>
    </location>
</feature>